<organism evidence="2 3">
    <name type="scientific">Mycobacterium kiyosense</name>
    <dbReference type="NCBI Taxonomy" id="2871094"/>
    <lineage>
        <taxon>Bacteria</taxon>
        <taxon>Bacillati</taxon>
        <taxon>Actinomycetota</taxon>
        <taxon>Actinomycetes</taxon>
        <taxon>Mycobacteriales</taxon>
        <taxon>Mycobacteriaceae</taxon>
        <taxon>Mycobacterium</taxon>
    </lineage>
</organism>
<dbReference type="EMBL" id="BRXE01000002">
    <property type="protein sequence ID" value="GLB81242.1"/>
    <property type="molecule type" value="Genomic_DNA"/>
</dbReference>
<gene>
    <name evidence="2" type="ORF">Mkiyose1413_00440</name>
    <name evidence="1" type="ORF">SRL2020028_04980</name>
</gene>
<keyword evidence="3" id="KW-1185">Reference proteome</keyword>
<evidence type="ECO:0000313" key="2">
    <source>
        <dbReference type="EMBL" id="GLD28161.1"/>
    </source>
</evidence>
<dbReference type="RefSeq" id="WP_236975017.1">
    <property type="nucleotide sequence ID" value="NZ_BRXE01000002.1"/>
</dbReference>
<name>A0A9P3PZR5_9MYCO</name>
<dbReference type="AlphaFoldDB" id="A0A9P3PZR5"/>
<reference evidence="2" key="1">
    <citation type="submission" date="2022-08" db="EMBL/GenBank/DDBJ databases">
        <title>Mycobacterium kiyosense sp. nov., scotochromogenic slow-glowing species isolated from respiratory specimens.</title>
        <authorList>
            <person name="Fukano H."/>
            <person name="Kazumi Y."/>
            <person name="Sakagami N."/>
            <person name="Ato M."/>
            <person name="Mitarai S."/>
            <person name="Hoshino Y."/>
        </authorList>
    </citation>
    <scope>NUCLEOTIDE SEQUENCE</scope>
    <source>
        <strain evidence="2">1413</strain>
        <strain evidence="1">SRL2020-028</strain>
    </source>
</reference>
<comment type="caution">
    <text evidence="2">The sequence shown here is derived from an EMBL/GenBank/DDBJ whole genome shotgun (WGS) entry which is preliminary data.</text>
</comment>
<dbReference type="Proteomes" id="UP001165663">
    <property type="component" value="Unassembled WGS sequence"/>
</dbReference>
<sequence length="77" mass="8605">MSERPYLRLVTEPVSRPDLRHARRRDVVDYPVSDSARYQLPAYQVLRNATDQPISWAQQNVVSPAAAALAREALGGS</sequence>
<proteinExistence type="predicted"/>
<accession>A0A9P3PZR5</accession>
<dbReference type="GeneID" id="83627508"/>
<dbReference type="Proteomes" id="UP001064782">
    <property type="component" value="Unassembled WGS sequence"/>
</dbReference>
<dbReference type="EMBL" id="BRZI01000001">
    <property type="protein sequence ID" value="GLD28161.1"/>
    <property type="molecule type" value="Genomic_DNA"/>
</dbReference>
<evidence type="ECO:0000313" key="3">
    <source>
        <dbReference type="Proteomes" id="UP001064782"/>
    </source>
</evidence>
<protein>
    <submittedName>
        <fullName evidence="2">Uncharacterized protein</fullName>
    </submittedName>
</protein>
<evidence type="ECO:0000313" key="1">
    <source>
        <dbReference type="EMBL" id="GLB81242.1"/>
    </source>
</evidence>